<dbReference type="RefSeq" id="WP_146453242.1">
    <property type="nucleotide sequence ID" value="NZ_SJPS01000018.1"/>
</dbReference>
<keyword evidence="4" id="KW-1185">Reference proteome</keyword>
<keyword evidence="1" id="KW-0812">Transmembrane</keyword>
<organism evidence="3 4">
    <name type="scientific">Bythopirellula polymerisocia</name>
    <dbReference type="NCBI Taxonomy" id="2528003"/>
    <lineage>
        <taxon>Bacteria</taxon>
        <taxon>Pseudomonadati</taxon>
        <taxon>Planctomycetota</taxon>
        <taxon>Planctomycetia</taxon>
        <taxon>Pirellulales</taxon>
        <taxon>Lacipirellulaceae</taxon>
        <taxon>Bythopirellula</taxon>
    </lineage>
</organism>
<accession>A0A5C6C4V9</accession>
<dbReference type="Pfam" id="PF09413">
    <property type="entry name" value="DUF2007"/>
    <property type="match status" value="1"/>
</dbReference>
<dbReference type="Gene3D" id="3.30.70.790">
    <property type="entry name" value="UreE, C-terminal domain"/>
    <property type="match status" value="1"/>
</dbReference>
<keyword evidence="1" id="KW-0472">Membrane</keyword>
<dbReference type="EMBL" id="SJPS01000018">
    <property type="protein sequence ID" value="TWU17839.1"/>
    <property type="molecule type" value="Genomic_DNA"/>
</dbReference>
<proteinExistence type="predicted"/>
<evidence type="ECO:0000256" key="1">
    <source>
        <dbReference type="SAM" id="Phobius"/>
    </source>
</evidence>
<dbReference type="AlphaFoldDB" id="A0A5C6C4V9"/>
<evidence type="ECO:0000313" key="4">
    <source>
        <dbReference type="Proteomes" id="UP000318437"/>
    </source>
</evidence>
<name>A0A5C6C4V9_9BACT</name>
<dbReference type="OrthoDB" id="215050at2"/>
<evidence type="ECO:0000259" key="2">
    <source>
        <dbReference type="Pfam" id="PF09413"/>
    </source>
</evidence>
<feature type="domain" description="DUF2007" evidence="2">
    <location>
        <begin position="14"/>
        <end position="71"/>
    </location>
</feature>
<dbReference type="SUPFAM" id="SSF54913">
    <property type="entry name" value="GlnB-like"/>
    <property type="match status" value="1"/>
</dbReference>
<keyword evidence="1" id="KW-1133">Transmembrane helix</keyword>
<dbReference type="InterPro" id="IPR011322">
    <property type="entry name" value="N-reg_PII-like_a/b"/>
</dbReference>
<dbReference type="InterPro" id="IPR018551">
    <property type="entry name" value="DUF2007"/>
</dbReference>
<sequence>MSTTAPNPTKLTEVRTDMEAAMIVAVLEEHGIDAFLTGEFTSGFRAEAPGNVNVLVGDTDLVKAQQILREFRTQSDSESTNKDEQSGQSFRDICRALVVVGLIATALSMIIRLATLAIGEL</sequence>
<feature type="transmembrane region" description="Helical" evidence="1">
    <location>
        <begin position="96"/>
        <end position="118"/>
    </location>
</feature>
<protein>
    <recommendedName>
        <fullName evidence="2">DUF2007 domain-containing protein</fullName>
    </recommendedName>
</protein>
<reference evidence="3 4" key="1">
    <citation type="submission" date="2019-02" db="EMBL/GenBank/DDBJ databases">
        <title>Deep-cultivation of Planctomycetes and their phenomic and genomic characterization uncovers novel biology.</title>
        <authorList>
            <person name="Wiegand S."/>
            <person name="Jogler M."/>
            <person name="Boedeker C."/>
            <person name="Pinto D."/>
            <person name="Vollmers J."/>
            <person name="Rivas-Marin E."/>
            <person name="Kohn T."/>
            <person name="Peeters S.H."/>
            <person name="Heuer A."/>
            <person name="Rast P."/>
            <person name="Oberbeckmann S."/>
            <person name="Bunk B."/>
            <person name="Jeske O."/>
            <person name="Meyerdierks A."/>
            <person name="Storesund J.E."/>
            <person name="Kallscheuer N."/>
            <person name="Luecker S."/>
            <person name="Lage O.M."/>
            <person name="Pohl T."/>
            <person name="Merkel B.J."/>
            <person name="Hornburger P."/>
            <person name="Mueller R.-W."/>
            <person name="Bruemmer F."/>
            <person name="Labrenz M."/>
            <person name="Spormann A.M."/>
            <person name="Op Den Camp H."/>
            <person name="Overmann J."/>
            <person name="Amann R."/>
            <person name="Jetten M.S.M."/>
            <person name="Mascher T."/>
            <person name="Medema M.H."/>
            <person name="Devos D.P."/>
            <person name="Kaster A.-K."/>
            <person name="Ovreas L."/>
            <person name="Rohde M."/>
            <person name="Galperin M.Y."/>
            <person name="Jogler C."/>
        </authorList>
    </citation>
    <scope>NUCLEOTIDE SEQUENCE [LARGE SCALE GENOMIC DNA]</scope>
    <source>
        <strain evidence="3 4">Pla144</strain>
    </source>
</reference>
<comment type="caution">
    <text evidence="3">The sequence shown here is derived from an EMBL/GenBank/DDBJ whole genome shotgun (WGS) entry which is preliminary data.</text>
</comment>
<dbReference type="Proteomes" id="UP000318437">
    <property type="component" value="Unassembled WGS sequence"/>
</dbReference>
<gene>
    <name evidence="3" type="ORF">Pla144_50460</name>
</gene>
<evidence type="ECO:0000313" key="3">
    <source>
        <dbReference type="EMBL" id="TWU17839.1"/>
    </source>
</evidence>